<protein>
    <submittedName>
        <fullName evidence="2">Uncharacterized protein</fullName>
    </submittedName>
</protein>
<proteinExistence type="predicted"/>
<dbReference type="AlphaFoldDB" id="F4S9Z5"/>
<dbReference type="EMBL" id="GL883174">
    <property type="protein sequence ID" value="EGF98544.1"/>
    <property type="molecule type" value="Genomic_DNA"/>
</dbReference>
<dbReference type="GeneID" id="18937288"/>
<dbReference type="VEuPathDB" id="FungiDB:MELLADRAFT_95617"/>
<evidence type="ECO:0000313" key="3">
    <source>
        <dbReference type="Proteomes" id="UP000001072"/>
    </source>
</evidence>
<dbReference type="OrthoDB" id="10613219at2759"/>
<keyword evidence="1" id="KW-1133">Transmembrane helix</keyword>
<feature type="transmembrane region" description="Helical" evidence="1">
    <location>
        <begin position="195"/>
        <end position="215"/>
    </location>
</feature>
<reference evidence="3" key="1">
    <citation type="journal article" date="2011" name="Proc. Natl. Acad. Sci. U.S.A.">
        <title>Obligate biotrophy features unraveled by the genomic analysis of rust fungi.</title>
        <authorList>
            <person name="Duplessis S."/>
            <person name="Cuomo C.A."/>
            <person name="Lin Y.-C."/>
            <person name="Aerts A."/>
            <person name="Tisserant E."/>
            <person name="Veneault-Fourrey C."/>
            <person name="Joly D.L."/>
            <person name="Hacquard S."/>
            <person name="Amselem J."/>
            <person name="Cantarel B.L."/>
            <person name="Chiu R."/>
            <person name="Coutinho P.M."/>
            <person name="Feau N."/>
            <person name="Field M."/>
            <person name="Frey P."/>
            <person name="Gelhaye E."/>
            <person name="Goldberg J."/>
            <person name="Grabherr M.G."/>
            <person name="Kodira C.D."/>
            <person name="Kohler A."/>
            <person name="Kuees U."/>
            <person name="Lindquist E.A."/>
            <person name="Lucas S.M."/>
            <person name="Mago R."/>
            <person name="Mauceli E."/>
            <person name="Morin E."/>
            <person name="Murat C."/>
            <person name="Pangilinan J.L."/>
            <person name="Park R."/>
            <person name="Pearson M."/>
            <person name="Quesneville H."/>
            <person name="Rouhier N."/>
            <person name="Sakthikumar S."/>
            <person name="Salamov A.A."/>
            <person name="Schmutz J."/>
            <person name="Selles B."/>
            <person name="Shapiro H."/>
            <person name="Tanguay P."/>
            <person name="Tuskan G.A."/>
            <person name="Henrissat B."/>
            <person name="Van de Peer Y."/>
            <person name="Rouze P."/>
            <person name="Ellis J.G."/>
            <person name="Dodds P.N."/>
            <person name="Schein J.E."/>
            <person name="Zhong S."/>
            <person name="Hamelin R.C."/>
            <person name="Grigoriev I.V."/>
            <person name="Szabo L.J."/>
            <person name="Martin F."/>
        </authorList>
    </citation>
    <scope>NUCLEOTIDE SEQUENCE [LARGE SCALE GENOMIC DNA]</scope>
    <source>
        <strain evidence="3">98AG31 / pathotype 3-4-7</strain>
    </source>
</reference>
<sequence>MRLQRVSSLGTEIFYTFDSLRKMKFQQIFVTINMLMNHTALSSVIPQLEANSAKQLELADPSACGSSGVVYPGITQAYNQKLEHAAQMEAQAEKEFGTLSRTIHHDRDLIEFQPPTEFAPQAPGVIPPPMMLTPAAPGGIPSPMVFTPQAPGGIPSPMPFTPPHGIVRPPTDPNFPAIYAREFRNDASDDHKYKYIIGGAVAVIHTFAAALYSLMDRVRYERH</sequence>
<dbReference type="HOGENOM" id="CLU_1170870_0_0_1"/>
<name>F4S9Z5_MELLP</name>
<accession>F4S9Z5</accession>
<keyword evidence="1" id="KW-0472">Membrane</keyword>
<keyword evidence="3" id="KW-1185">Reference proteome</keyword>
<organism evidence="3">
    <name type="scientific">Melampsora larici-populina (strain 98AG31 / pathotype 3-4-7)</name>
    <name type="common">Poplar leaf rust fungus</name>
    <dbReference type="NCBI Taxonomy" id="747676"/>
    <lineage>
        <taxon>Eukaryota</taxon>
        <taxon>Fungi</taxon>
        <taxon>Dikarya</taxon>
        <taxon>Basidiomycota</taxon>
        <taxon>Pucciniomycotina</taxon>
        <taxon>Pucciniomycetes</taxon>
        <taxon>Pucciniales</taxon>
        <taxon>Melampsoraceae</taxon>
        <taxon>Melampsora</taxon>
    </lineage>
</organism>
<evidence type="ECO:0000313" key="2">
    <source>
        <dbReference type="EMBL" id="EGF98544.1"/>
    </source>
</evidence>
<keyword evidence="1" id="KW-0812">Transmembrane</keyword>
<dbReference type="Proteomes" id="UP000001072">
    <property type="component" value="Unassembled WGS sequence"/>
</dbReference>
<evidence type="ECO:0000256" key="1">
    <source>
        <dbReference type="SAM" id="Phobius"/>
    </source>
</evidence>
<dbReference type="KEGG" id="mlr:MELLADRAFT_95617"/>
<gene>
    <name evidence="2" type="ORF">MELLADRAFT_95617</name>
</gene>
<dbReference type="InParanoid" id="F4S9Z5"/>
<dbReference type="RefSeq" id="XP_007418185.1">
    <property type="nucleotide sequence ID" value="XM_007418123.1"/>
</dbReference>